<evidence type="ECO:0000256" key="2">
    <source>
        <dbReference type="ARBA" id="ARBA00022617"/>
    </source>
</evidence>
<dbReference type="STRING" id="930118.SAMN05216429_10221"/>
<dbReference type="GO" id="GO:0009055">
    <property type="term" value="F:electron transfer activity"/>
    <property type="evidence" value="ECO:0007669"/>
    <property type="project" value="InterPro"/>
</dbReference>
<name>A0A2S6G8X5_9GAMM</name>
<keyword evidence="2 6" id="KW-0349">Heme</keyword>
<evidence type="ECO:0000313" key="9">
    <source>
        <dbReference type="EMBL" id="PPK52590.1"/>
    </source>
</evidence>
<evidence type="ECO:0000256" key="3">
    <source>
        <dbReference type="ARBA" id="ARBA00022723"/>
    </source>
</evidence>
<protein>
    <submittedName>
        <fullName evidence="10">Cytochrome c553</fullName>
    </submittedName>
</protein>
<gene>
    <name evidence="10" type="ORF">B0H24_1005144</name>
    <name evidence="9" type="ORF">BY455_105143</name>
</gene>
<dbReference type="AlphaFoldDB" id="A0A2S6G8X5"/>
<reference evidence="9 12" key="1">
    <citation type="submission" date="2018-02" db="EMBL/GenBank/DDBJ databases">
        <title>Deep subsurface shale carbon reservoir microbial communities from Ohio and West Virginia, USA.</title>
        <authorList>
            <person name="Wrighton K."/>
        </authorList>
    </citation>
    <scope>NUCLEOTIDE SEQUENCE [LARGE SCALE GENOMIC DNA]</scope>
    <source>
        <strain evidence="9 12">UTICA-S1B6</strain>
    </source>
</reference>
<dbReference type="InterPro" id="IPR036909">
    <property type="entry name" value="Cyt_c-like_dom_sf"/>
</dbReference>
<dbReference type="OrthoDB" id="9796421at2"/>
<keyword evidence="1" id="KW-0813">Transport</keyword>
<keyword evidence="3 6" id="KW-0479">Metal-binding</keyword>
<dbReference type="Proteomes" id="UP000239648">
    <property type="component" value="Unassembled WGS sequence"/>
</dbReference>
<evidence type="ECO:0000313" key="12">
    <source>
        <dbReference type="Proteomes" id="UP000239648"/>
    </source>
</evidence>
<keyword evidence="4" id="KW-0249">Electron transport</keyword>
<dbReference type="PANTHER" id="PTHR33751:SF9">
    <property type="entry name" value="CYTOCHROME C4"/>
    <property type="match status" value="1"/>
</dbReference>
<dbReference type="GO" id="GO:0046872">
    <property type="term" value="F:metal ion binding"/>
    <property type="evidence" value="ECO:0007669"/>
    <property type="project" value="UniProtKB-KW"/>
</dbReference>
<evidence type="ECO:0000313" key="11">
    <source>
        <dbReference type="Proteomes" id="UP000239446"/>
    </source>
</evidence>
<dbReference type="PANTHER" id="PTHR33751">
    <property type="entry name" value="CBB3-TYPE CYTOCHROME C OXIDASE SUBUNIT FIXP"/>
    <property type="match status" value="1"/>
</dbReference>
<evidence type="ECO:0000313" key="10">
    <source>
        <dbReference type="EMBL" id="PPK55563.1"/>
    </source>
</evidence>
<feature type="domain" description="Cytochrome c" evidence="8">
    <location>
        <begin position="25"/>
        <end position="106"/>
    </location>
</feature>
<evidence type="ECO:0000256" key="6">
    <source>
        <dbReference type="PROSITE-ProRule" id="PRU00433"/>
    </source>
</evidence>
<evidence type="ECO:0000256" key="4">
    <source>
        <dbReference type="ARBA" id="ARBA00022982"/>
    </source>
</evidence>
<keyword evidence="12" id="KW-1185">Reference proteome</keyword>
<dbReference type="GO" id="GO:0020037">
    <property type="term" value="F:heme binding"/>
    <property type="evidence" value="ECO:0007669"/>
    <property type="project" value="InterPro"/>
</dbReference>
<dbReference type="RefSeq" id="WP_104415504.1">
    <property type="nucleotide sequence ID" value="NZ_PTIT01000005.1"/>
</dbReference>
<dbReference type="InterPro" id="IPR009056">
    <property type="entry name" value="Cyt_c-like_dom"/>
</dbReference>
<dbReference type="InterPro" id="IPR050597">
    <property type="entry name" value="Cytochrome_c_Oxidase_Subunit"/>
</dbReference>
<dbReference type="Gene3D" id="1.10.760.10">
    <property type="entry name" value="Cytochrome c-like domain"/>
    <property type="match status" value="1"/>
</dbReference>
<comment type="caution">
    <text evidence="10">The sequence shown here is derived from an EMBL/GenBank/DDBJ whole genome shotgun (WGS) entry which is preliminary data.</text>
</comment>
<reference evidence="10 11" key="2">
    <citation type="submission" date="2018-02" db="EMBL/GenBank/DDBJ databases">
        <title>Subsurface microbial communities from deep shales in Ohio and West Virginia, USA.</title>
        <authorList>
            <person name="Wrighton K."/>
        </authorList>
    </citation>
    <scope>NUCLEOTIDE SEQUENCE [LARGE SCALE GENOMIC DNA]</scope>
    <source>
        <strain evidence="10 11">UTICA-S1B9</strain>
    </source>
</reference>
<dbReference type="PROSITE" id="PS51007">
    <property type="entry name" value="CYTC"/>
    <property type="match status" value="1"/>
</dbReference>
<feature type="signal peptide" evidence="7">
    <location>
        <begin position="1"/>
        <end position="24"/>
    </location>
</feature>
<keyword evidence="5 6" id="KW-0408">Iron</keyword>
<proteinExistence type="predicted"/>
<feature type="chain" id="PRO_5015535742" evidence="7">
    <location>
        <begin position="25"/>
        <end position="110"/>
    </location>
</feature>
<dbReference type="EMBL" id="PTIT01000005">
    <property type="protein sequence ID" value="PPK52590.1"/>
    <property type="molecule type" value="Genomic_DNA"/>
</dbReference>
<organism evidence="10 11">
    <name type="scientific">Marinobacter persicus</name>
    <dbReference type="NCBI Taxonomy" id="930118"/>
    <lineage>
        <taxon>Bacteria</taxon>
        <taxon>Pseudomonadati</taxon>
        <taxon>Pseudomonadota</taxon>
        <taxon>Gammaproteobacteria</taxon>
        <taxon>Pseudomonadales</taxon>
        <taxon>Marinobacteraceae</taxon>
        <taxon>Marinobacter</taxon>
    </lineage>
</organism>
<dbReference type="Pfam" id="PF00034">
    <property type="entry name" value="Cytochrom_C"/>
    <property type="match status" value="1"/>
</dbReference>
<evidence type="ECO:0000256" key="5">
    <source>
        <dbReference type="ARBA" id="ARBA00023004"/>
    </source>
</evidence>
<accession>A0A2S6G8X5</accession>
<evidence type="ECO:0000256" key="1">
    <source>
        <dbReference type="ARBA" id="ARBA00022448"/>
    </source>
</evidence>
<evidence type="ECO:0000259" key="8">
    <source>
        <dbReference type="PROSITE" id="PS51007"/>
    </source>
</evidence>
<dbReference type="EMBL" id="PTIU01000005">
    <property type="protein sequence ID" value="PPK55563.1"/>
    <property type="molecule type" value="Genomic_DNA"/>
</dbReference>
<sequence>MNIKHYAVAGLFALGAVAPAASMAADAEAGKALSSVCAACHGQNGISQVPVYPNLAGQKEQYLVSALKAYKNGNRSGGQSALMIPQAKNLSDADIANVAAYYSSLPAGGK</sequence>
<evidence type="ECO:0000256" key="7">
    <source>
        <dbReference type="SAM" id="SignalP"/>
    </source>
</evidence>
<keyword evidence="7" id="KW-0732">Signal</keyword>
<dbReference type="Proteomes" id="UP000239446">
    <property type="component" value="Unassembled WGS sequence"/>
</dbReference>
<dbReference type="SUPFAM" id="SSF46626">
    <property type="entry name" value="Cytochrome c"/>
    <property type="match status" value="1"/>
</dbReference>